<reference evidence="1" key="1">
    <citation type="journal article" date="2023" name="Plant J.">
        <title>The genome of the king protea, Protea cynaroides.</title>
        <authorList>
            <person name="Chang J."/>
            <person name="Duong T.A."/>
            <person name="Schoeman C."/>
            <person name="Ma X."/>
            <person name="Roodt D."/>
            <person name="Barker N."/>
            <person name="Li Z."/>
            <person name="Van de Peer Y."/>
            <person name="Mizrachi E."/>
        </authorList>
    </citation>
    <scope>NUCLEOTIDE SEQUENCE</scope>
    <source>
        <tissue evidence="1">Young leaves</tissue>
    </source>
</reference>
<evidence type="ECO:0000313" key="2">
    <source>
        <dbReference type="Proteomes" id="UP001141806"/>
    </source>
</evidence>
<organism evidence="1 2">
    <name type="scientific">Protea cynaroides</name>
    <dbReference type="NCBI Taxonomy" id="273540"/>
    <lineage>
        <taxon>Eukaryota</taxon>
        <taxon>Viridiplantae</taxon>
        <taxon>Streptophyta</taxon>
        <taxon>Embryophyta</taxon>
        <taxon>Tracheophyta</taxon>
        <taxon>Spermatophyta</taxon>
        <taxon>Magnoliopsida</taxon>
        <taxon>Proteales</taxon>
        <taxon>Proteaceae</taxon>
        <taxon>Protea</taxon>
    </lineage>
</organism>
<evidence type="ECO:0000313" key="1">
    <source>
        <dbReference type="EMBL" id="KAJ4950922.1"/>
    </source>
</evidence>
<dbReference type="AlphaFoldDB" id="A0A9Q0GRY9"/>
<keyword evidence="2" id="KW-1185">Reference proteome</keyword>
<proteinExistence type="predicted"/>
<comment type="caution">
    <text evidence="1">The sequence shown here is derived from an EMBL/GenBank/DDBJ whole genome shotgun (WGS) entry which is preliminary data.</text>
</comment>
<dbReference type="Proteomes" id="UP001141806">
    <property type="component" value="Unassembled WGS sequence"/>
</dbReference>
<name>A0A9Q0GRY9_9MAGN</name>
<dbReference type="OrthoDB" id="831829at2759"/>
<accession>A0A9Q0GRY9</accession>
<sequence length="397" mass="41991">MEPADGEASCGEDSVSSEKYAAPVMISAAISKAALSIIGSVVGNPLFADRRTELCDCLAYARICVDISSEDLLPEVITIEDDEGSTFFQPFKADNQIATRLPISPGHRPLSQPSDSSVISVSLPAVAAALIPSLSSSSFGSAPGPTVPPLAPQQPSPPLTAYFLNPSPILSTQIPLFPLLLRLPPASTPSDSIVTLDGVTVASPATLAFAPPLFYLSSSATVISSGILCAHQPPAFPLSSSFNLFRCARSLSILMAPFASIPSFVQSSLSYSQIHTLKYSVPLDPFCEPFIYLQIQAQSMRHSHPSLASLLISIDPHCQTFSSYLSIKANGILTVDPPPHQSTLFGDKEIFHGAVQLPPPMISGTAVLTPLIPDPFSTIVPWSPSMVRLKPLIPPPP</sequence>
<dbReference type="EMBL" id="JAMYWD010000012">
    <property type="protein sequence ID" value="KAJ4950922.1"/>
    <property type="molecule type" value="Genomic_DNA"/>
</dbReference>
<gene>
    <name evidence="1" type="ORF">NE237_027754</name>
</gene>
<protein>
    <submittedName>
        <fullName evidence="1">Uncharacterized protein</fullName>
    </submittedName>
</protein>